<dbReference type="PANTHER" id="PTHR43056:SF10">
    <property type="entry name" value="COCE_NOND FAMILY, PUTATIVE (AFU_ORTHOLOGUE AFUA_7G00600)-RELATED"/>
    <property type="match status" value="1"/>
</dbReference>
<organism evidence="3 4">
    <name type="scientific">Legionella quinlivanii</name>
    <dbReference type="NCBI Taxonomy" id="45073"/>
    <lineage>
        <taxon>Bacteria</taxon>
        <taxon>Pseudomonadati</taxon>
        <taxon>Pseudomonadota</taxon>
        <taxon>Gammaproteobacteria</taxon>
        <taxon>Legionellales</taxon>
        <taxon>Legionellaceae</taxon>
        <taxon>Legionella</taxon>
    </lineage>
</organism>
<dbReference type="NCBIfam" id="TIGR00976">
    <property type="entry name" value="CocE_NonD"/>
    <property type="match status" value="2"/>
</dbReference>
<dbReference type="PATRIC" id="fig|45073.5.peg.1633"/>
<dbReference type="EMBL" id="LNYS01000008">
    <property type="protein sequence ID" value="KTD50221.1"/>
    <property type="molecule type" value="Genomic_DNA"/>
</dbReference>
<dbReference type="GO" id="GO:0008239">
    <property type="term" value="F:dipeptidyl-peptidase activity"/>
    <property type="evidence" value="ECO:0007669"/>
    <property type="project" value="InterPro"/>
</dbReference>
<keyword evidence="1 3" id="KW-0378">Hydrolase</keyword>
<dbReference type="InterPro" id="IPR008979">
    <property type="entry name" value="Galactose-bd-like_sf"/>
</dbReference>
<dbReference type="InterPro" id="IPR050585">
    <property type="entry name" value="Xaa-Pro_dipeptidyl-ppase/CocE"/>
</dbReference>
<accession>A0A0W0XZJ5</accession>
<dbReference type="Proteomes" id="UP000054618">
    <property type="component" value="Unassembled WGS sequence"/>
</dbReference>
<dbReference type="InterPro" id="IPR000383">
    <property type="entry name" value="Xaa-Pro-like_dom"/>
</dbReference>
<comment type="caution">
    <text evidence="3">The sequence shown here is derived from an EMBL/GenBank/DDBJ whole genome shotgun (WGS) entry which is preliminary data.</text>
</comment>
<evidence type="ECO:0000313" key="4">
    <source>
        <dbReference type="Proteomes" id="UP000054618"/>
    </source>
</evidence>
<dbReference type="OrthoDB" id="9806163at2"/>
<dbReference type="SMART" id="SM00939">
    <property type="entry name" value="PepX_C"/>
    <property type="match status" value="1"/>
</dbReference>
<evidence type="ECO:0000259" key="2">
    <source>
        <dbReference type="SMART" id="SM00939"/>
    </source>
</evidence>
<dbReference type="Gene3D" id="2.60.120.260">
    <property type="entry name" value="Galactose-binding domain-like"/>
    <property type="match status" value="1"/>
</dbReference>
<feature type="domain" description="Xaa-Pro dipeptidyl-peptidase C-terminal" evidence="2">
    <location>
        <begin position="304"/>
        <end position="542"/>
    </location>
</feature>
<dbReference type="SUPFAM" id="SSF49785">
    <property type="entry name" value="Galactose-binding domain-like"/>
    <property type="match status" value="1"/>
</dbReference>
<dbReference type="InterPro" id="IPR013736">
    <property type="entry name" value="Xaa-Pro_dipept_C"/>
</dbReference>
<dbReference type="EC" id="3.1.1.84" evidence="3"/>
<evidence type="ECO:0000256" key="1">
    <source>
        <dbReference type="ARBA" id="ARBA00022801"/>
    </source>
</evidence>
<name>A0A0W0XZJ5_9GAMM</name>
<dbReference type="InterPro" id="IPR005674">
    <property type="entry name" value="CocE/Ser_esterase"/>
</dbReference>
<keyword evidence="4" id="KW-1185">Reference proteome</keyword>
<dbReference type="AlphaFoldDB" id="A0A0W0XZJ5"/>
<reference evidence="3 4" key="1">
    <citation type="submission" date="2015-11" db="EMBL/GenBank/DDBJ databases">
        <title>Genomic analysis of 38 Legionella species identifies large and diverse effector repertoires.</title>
        <authorList>
            <person name="Burstein D."/>
            <person name="Amaro F."/>
            <person name="Zusman T."/>
            <person name="Lifshitz Z."/>
            <person name="Cohen O."/>
            <person name="Gilbert J.A."/>
            <person name="Pupko T."/>
            <person name="Shuman H.A."/>
            <person name="Segal G."/>
        </authorList>
    </citation>
    <scope>NUCLEOTIDE SEQUENCE [LARGE SCALE GENOMIC DNA]</scope>
    <source>
        <strain evidence="3 4">CDC#1442-AUS-E</strain>
    </source>
</reference>
<dbReference type="RefSeq" id="WP_058507652.1">
    <property type="nucleotide sequence ID" value="NZ_CAAAIK010000001.1"/>
</dbReference>
<dbReference type="Pfam" id="PF02129">
    <property type="entry name" value="Peptidase_S15"/>
    <property type="match status" value="1"/>
</dbReference>
<dbReference type="Gene3D" id="3.40.50.1820">
    <property type="entry name" value="alpha/beta hydrolase"/>
    <property type="match status" value="1"/>
</dbReference>
<dbReference type="PANTHER" id="PTHR43056">
    <property type="entry name" value="PEPTIDASE S9 PROLYL OLIGOPEPTIDASE"/>
    <property type="match status" value="1"/>
</dbReference>
<dbReference type="STRING" id="45073.Lqui_1546"/>
<protein>
    <submittedName>
        <fullName evidence="3">Cocaine esterase</fullName>
        <ecNumber evidence="3">3.1.1.84</ecNumber>
    </submittedName>
</protein>
<sequence length="553" mass="64450">MSESRLVYILKRLRYFISPPTDIYAPKTPMIIEKDVKIRLRDGILLSVNVYRPDDSLKHPVVICFHPYDKDQLPKKSLFGRYKPLKAYRFIRQLSPSHFSSLTGWEAPDPDFWVRNGYAVINGDMRGAGKSEGKLDLLSDTEAQDYYELIEWAAEQPWSNQKIGLNGVSYLALSQYRVAALHPPHLAAICPWEGFSDVYKDLARPGGIREDGFYAFWTHMINPELRTQQMQRITRDSWWQARVPDLKAIEVPALICGSFSDQCLHTNGSFRVYEQIQSKHKWLYTHRGGKWSSYYSEEALKTQLDFFDFFLKDKSNNWLSTPGVRLEVRESRDQIHSTSYHNTWPLPDTQWLTLYLHPEAQTLSEKNHSDKKNHRDFSLPENNLQLTFTCPFDLQIVGPMKLKLWLELADTQDMNLFAGIRKFHQDEEVYFEGSYGFGFDIVSKGWQKISLRKIDEAESVFWKPEHRFEEQQFLKSGEIALVELSLLPSATFFKQGDQLRLELRGKWFFSRNIFLSQLSKYEPSQTGLCRIYGGGDYDSHLLVPMLKPFNSNS</sequence>
<dbReference type="SUPFAM" id="SSF53474">
    <property type="entry name" value="alpha/beta-Hydrolases"/>
    <property type="match status" value="1"/>
</dbReference>
<dbReference type="Pfam" id="PF08530">
    <property type="entry name" value="PepX_C"/>
    <property type="match status" value="1"/>
</dbReference>
<dbReference type="Gene3D" id="1.10.3020.20">
    <property type="match status" value="1"/>
</dbReference>
<evidence type="ECO:0000313" key="3">
    <source>
        <dbReference type="EMBL" id="KTD50221.1"/>
    </source>
</evidence>
<proteinExistence type="predicted"/>
<dbReference type="InterPro" id="IPR029058">
    <property type="entry name" value="AB_hydrolase_fold"/>
</dbReference>
<gene>
    <name evidence="3" type="primary">cocE</name>
    <name evidence="3" type="ORF">Lqui_1546</name>
</gene>